<reference evidence="6" key="2">
    <citation type="submission" date="2025-09" db="UniProtKB">
        <authorList>
            <consortium name="Ensembl"/>
        </authorList>
    </citation>
    <scope>IDENTIFICATION</scope>
</reference>
<proteinExistence type="inferred from homology"/>
<dbReference type="Pfam" id="PF09443">
    <property type="entry name" value="CFC"/>
    <property type="match status" value="1"/>
</dbReference>
<evidence type="ECO:0000256" key="1">
    <source>
        <dbReference type="ARBA" id="ARBA00007384"/>
    </source>
</evidence>
<dbReference type="FunFam" id="2.10.25.10:FF:000421">
    <property type="entry name" value="Teratocarcinoma-derived growth factor"/>
    <property type="match status" value="1"/>
</dbReference>
<evidence type="ECO:0000256" key="3">
    <source>
        <dbReference type="ARBA" id="ARBA00023157"/>
    </source>
</evidence>
<dbReference type="SUPFAM" id="SSF57196">
    <property type="entry name" value="EGF/Laminin"/>
    <property type="match status" value="2"/>
</dbReference>
<protein>
    <recommendedName>
        <fullName evidence="5">EGF-like domain-containing protein</fullName>
    </recommendedName>
</protein>
<dbReference type="AlphaFoldDB" id="A0A663EZP8"/>
<evidence type="ECO:0000256" key="2">
    <source>
        <dbReference type="ARBA" id="ARBA00022536"/>
    </source>
</evidence>
<evidence type="ECO:0000259" key="5">
    <source>
        <dbReference type="PROSITE" id="PS00022"/>
    </source>
</evidence>
<keyword evidence="4" id="KW-0325">Glycoprotein</keyword>
<reference evidence="6" key="1">
    <citation type="submission" date="2025-08" db="UniProtKB">
        <authorList>
            <consortium name="Ensembl"/>
        </authorList>
    </citation>
    <scope>IDENTIFICATION</scope>
</reference>
<dbReference type="PROSITE" id="PS00022">
    <property type="entry name" value="EGF_1"/>
    <property type="match status" value="1"/>
</dbReference>
<dbReference type="Gene3D" id="2.10.25.10">
    <property type="entry name" value="Laminin"/>
    <property type="match status" value="1"/>
</dbReference>
<evidence type="ECO:0000313" key="7">
    <source>
        <dbReference type="Proteomes" id="UP000472275"/>
    </source>
</evidence>
<dbReference type="GO" id="GO:0007165">
    <property type="term" value="P:signal transduction"/>
    <property type="evidence" value="ECO:0007669"/>
    <property type="project" value="UniProtKB-ARBA"/>
</dbReference>
<accession>A0A663EZP8</accession>
<dbReference type="GeneTree" id="ENSGT00940000166301"/>
<keyword evidence="3" id="KW-1015">Disulfide bond</keyword>
<evidence type="ECO:0000256" key="4">
    <source>
        <dbReference type="ARBA" id="ARBA00023180"/>
    </source>
</evidence>
<sequence>GTCISSTGIAIFDLLNPLTSGDNCVESSRYANKANFKSIRLKLVAQLSAAEVSALFAQQISCNNFLFLTVARELNRNCCQNGGTCFLGTFCICPKYFTGRHCEHDKSIKFCGTVRHGEWDKDSCPLCQCVHGVLHCFPHGLRDSCGKRHRMLCMMGLLKPARSCPFLLFISKFKAHPGHCLYSHYLWC</sequence>
<keyword evidence="2" id="KW-0245">EGF-like domain</keyword>
<evidence type="ECO:0000313" key="6">
    <source>
        <dbReference type="Ensembl" id="ENSACCP00020017563.1"/>
    </source>
</evidence>
<dbReference type="InParanoid" id="A0A663EZP8"/>
<keyword evidence="7" id="KW-1185">Reference proteome</keyword>
<dbReference type="InterPro" id="IPR000742">
    <property type="entry name" value="EGF"/>
</dbReference>
<feature type="domain" description="EGF-like" evidence="5">
    <location>
        <begin position="91"/>
        <end position="102"/>
    </location>
</feature>
<dbReference type="Proteomes" id="UP000472275">
    <property type="component" value="Chromosome Z"/>
</dbReference>
<organism evidence="6 7">
    <name type="scientific">Aquila chrysaetos chrysaetos</name>
    <dbReference type="NCBI Taxonomy" id="223781"/>
    <lineage>
        <taxon>Eukaryota</taxon>
        <taxon>Metazoa</taxon>
        <taxon>Chordata</taxon>
        <taxon>Craniata</taxon>
        <taxon>Vertebrata</taxon>
        <taxon>Euteleostomi</taxon>
        <taxon>Archelosauria</taxon>
        <taxon>Archosauria</taxon>
        <taxon>Dinosauria</taxon>
        <taxon>Saurischia</taxon>
        <taxon>Theropoda</taxon>
        <taxon>Coelurosauria</taxon>
        <taxon>Aves</taxon>
        <taxon>Neognathae</taxon>
        <taxon>Neoaves</taxon>
        <taxon>Telluraves</taxon>
        <taxon>Accipitrimorphae</taxon>
        <taxon>Accipitriformes</taxon>
        <taxon>Accipitridae</taxon>
        <taxon>Accipitrinae</taxon>
        <taxon>Aquila</taxon>
    </lineage>
</organism>
<name>A0A663EZP8_AQUCH</name>
<dbReference type="InterPro" id="IPR019011">
    <property type="entry name" value="Cryptic/Cripto_CFC-dom"/>
</dbReference>
<dbReference type="Ensembl" id="ENSACCT00020018329.1">
    <property type="protein sequence ID" value="ENSACCP00020017563.1"/>
    <property type="gene ID" value="ENSACCG00020012070.1"/>
</dbReference>
<comment type="similarity">
    <text evidence="1">Belongs to the EGF-CFC (Cripto-1/FRL1/Cryptic) family.</text>
</comment>